<feature type="active site" description="Phosphoserine intermediate" evidence="2">
    <location>
        <position position="110"/>
    </location>
</feature>
<dbReference type="InterPro" id="IPR001952">
    <property type="entry name" value="Alkaline_phosphatase"/>
</dbReference>
<dbReference type="PANTHER" id="PTHR11596">
    <property type="entry name" value="ALKALINE PHOSPHATASE"/>
    <property type="match status" value="1"/>
</dbReference>
<dbReference type="Proteomes" id="UP000051870">
    <property type="component" value="Unassembled WGS sequence"/>
</dbReference>
<reference evidence="7" key="1">
    <citation type="submission" date="2015-09" db="EMBL/GenBank/DDBJ databases">
        <authorList>
            <person name="Rodrigo-Torres Lidia"/>
            <person name="Arahal R.David."/>
        </authorList>
    </citation>
    <scope>NUCLEOTIDE SEQUENCE [LARGE SCALE GENOMIC DNA]</scope>
    <source>
        <strain evidence="7">CECT 7735</strain>
    </source>
</reference>
<gene>
    <name evidence="6" type="primary">phoB_1</name>
    <name evidence="6" type="ORF">PH7735_00904</name>
</gene>
<dbReference type="PANTHER" id="PTHR11596:SF5">
    <property type="entry name" value="ALKALINE PHOSPHATASE"/>
    <property type="match status" value="1"/>
</dbReference>
<feature type="binding site" evidence="3">
    <location>
        <position position="319"/>
    </location>
    <ligand>
        <name>Mg(2+)</name>
        <dbReference type="ChEBI" id="CHEBI:18420"/>
    </ligand>
</feature>
<evidence type="ECO:0000313" key="6">
    <source>
        <dbReference type="EMBL" id="CUJ88361.1"/>
    </source>
</evidence>
<dbReference type="Gene3D" id="3.40.720.10">
    <property type="entry name" value="Alkaline Phosphatase, subunit A"/>
    <property type="match status" value="1"/>
</dbReference>
<dbReference type="Pfam" id="PF00245">
    <property type="entry name" value="Alk_phosphatase"/>
    <property type="match status" value="1"/>
</dbReference>
<dbReference type="InterPro" id="IPR017850">
    <property type="entry name" value="Alkaline_phosphatase_core_sf"/>
</dbReference>
<keyword evidence="3" id="KW-0460">Magnesium</keyword>
<evidence type="ECO:0000256" key="2">
    <source>
        <dbReference type="PIRSR" id="PIRSR601952-1"/>
    </source>
</evidence>
<keyword evidence="6" id="KW-0378">Hydrolase</keyword>
<dbReference type="GO" id="GO:0046872">
    <property type="term" value="F:metal ion binding"/>
    <property type="evidence" value="ECO:0007669"/>
    <property type="project" value="UniProtKB-KW"/>
</dbReference>
<evidence type="ECO:0000256" key="5">
    <source>
        <dbReference type="SAM" id="SignalP"/>
    </source>
</evidence>
<dbReference type="CDD" id="cd16012">
    <property type="entry name" value="ALP"/>
    <property type="match status" value="1"/>
</dbReference>
<evidence type="ECO:0000313" key="7">
    <source>
        <dbReference type="Proteomes" id="UP000051870"/>
    </source>
</evidence>
<feature type="binding site" evidence="3">
    <location>
        <position position="60"/>
    </location>
    <ligand>
        <name>Mg(2+)</name>
        <dbReference type="ChEBI" id="CHEBI:18420"/>
    </ligand>
</feature>
<evidence type="ECO:0000256" key="3">
    <source>
        <dbReference type="PIRSR" id="PIRSR601952-2"/>
    </source>
</evidence>
<comment type="cofactor">
    <cofactor evidence="3">
        <name>Zn(2+)</name>
        <dbReference type="ChEBI" id="CHEBI:29105"/>
    </cofactor>
    <text evidence="3">Binds 2 Zn(2+) ions.</text>
</comment>
<dbReference type="PRINTS" id="PR00113">
    <property type="entry name" value="ALKPHPHTASE"/>
</dbReference>
<feature type="binding site" evidence="3">
    <location>
        <position position="171"/>
    </location>
    <ligand>
        <name>Mg(2+)</name>
        <dbReference type="ChEBI" id="CHEBI:18420"/>
    </ligand>
</feature>
<dbReference type="GO" id="GO:0004035">
    <property type="term" value="F:alkaline phosphatase activity"/>
    <property type="evidence" value="ECO:0007669"/>
    <property type="project" value="UniProtKB-EC"/>
</dbReference>
<evidence type="ECO:0000256" key="4">
    <source>
        <dbReference type="RuleBase" id="RU003946"/>
    </source>
</evidence>
<dbReference type="SMART" id="SM00098">
    <property type="entry name" value="alkPPc"/>
    <property type="match status" value="1"/>
</dbReference>
<comment type="cofactor">
    <cofactor evidence="3">
        <name>Mg(2+)</name>
        <dbReference type="ChEBI" id="CHEBI:18420"/>
    </cofactor>
    <text evidence="3">Binds 1 Mg(2+) ion.</text>
</comment>
<feature type="binding site" evidence="3">
    <location>
        <position position="324"/>
    </location>
    <ligand>
        <name>Zn(2+)</name>
        <dbReference type="ChEBI" id="CHEBI:29105"/>
        <label>2</label>
    </ligand>
</feature>
<dbReference type="RefSeq" id="WP_058310084.1">
    <property type="nucleotide sequence ID" value="NZ_CYTW01000001.1"/>
</dbReference>
<accession>A0A0P1I3K5</accession>
<sequence>MTFKHTLAFLMTLSVTSATAEELPQAGNAWFKAAQDTLAETLKQQPNTDTAKNVIILISDGNGVGSNYATRLYSGQLEGGYGDDYVQPFETFPNLALVKTYNVNAQTPDSAGTGTAIMTGIKTNSGVLGVNENVRRGDCTTIVGNEVATLNEVMTDMGKATGVVSTARLTHATPASGYAHTVDRRFEYKLPEGCTQQADIATQLIDAMEAGTIDIALGGGRRNFIGKDITDEEGRKGKRAKGENLIARAERLGVQYVWDDMGMALAKTDGTPVLGLFERSHMMYETERTGEPSLAEMTAFAIKALSAKGGDQGFFLQVEAGRVDHASHASNAARMVADGKAFADAVAMADALTDDGDTLIVVTADHEHAVAFNGYCGRGTNILGLCMEIDDAGVEHTGEPALAKDGKPYTVIGYLNGPGSILRKDRNWNGGRPDLTQEEALDIDNVQQALIPRSSETHSGEDVAVYAKGPWAHLLEGTLEQNVIFHVMYHAATQ</sequence>
<feature type="binding site" evidence="3">
    <location>
        <position position="458"/>
    </location>
    <ligand>
        <name>Zn(2+)</name>
        <dbReference type="ChEBI" id="CHEBI:29105"/>
        <label>2</label>
    </ligand>
</feature>
<dbReference type="SUPFAM" id="SSF53649">
    <property type="entry name" value="Alkaline phosphatase-like"/>
    <property type="match status" value="1"/>
</dbReference>
<feature type="chain" id="PRO_5006064845" evidence="5">
    <location>
        <begin position="21"/>
        <end position="494"/>
    </location>
</feature>
<name>A0A0P1I3K5_9RHOB</name>
<dbReference type="GeneID" id="83879973"/>
<keyword evidence="3" id="KW-0862">Zinc</keyword>
<keyword evidence="7" id="KW-1185">Reference proteome</keyword>
<feature type="signal peptide" evidence="5">
    <location>
        <begin position="1"/>
        <end position="20"/>
    </location>
</feature>
<dbReference type="EC" id="3.1.3.1" evidence="6"/>
<keyword evidence="5" id="KW-0732">Signal</keyword>
<comment type="similarity">
    <text evidence="4">Belongs to the alkaline phosphatase family.</text>
</comment>
<feature type="binding site" evidence="3">
    <location>
        <position position="173"/>
    </location>
    <ligand>
        <name>Mg(2+)</name>
        <dbReference type="ChEBI" id="CHEBI:18420"/>
    </ligand>
</feature>
<proteinExistence type="inferred from homology"/>
<feature type="binding site" evidence="3">
    <location>
        <position position="328"/>
    </location>
    <ligand>
        <name>Zn(2+)</name>
        <dbReference type="ChEBI" id="CHEBI:29105"/>
        <label>2</label>
    </ligand>
</feature>
<dbReference type="STRING" id="1715693.PH7735_00904"/>
<feature type="binding site" evidence="3">
    <location>
        <position position="60"/>
    </location>
    <ligand>
        <name>Zn(2+)</name>
        <dbReference type="ChEBI" id="CHEBI:29105"/>
        <label>2</label>
    </ligand>
</feature>
<keyword evidence="1" id="KW-0597">Phosphoprotein</keyword>
<dbReference type="EMBL" id="CYTW01000001">
    <property type="protein sequence ID" value="CUJ88361.1"/>
    <property type="molecule type" value="Genomic_DNA"/>
</dbReference>
<feature type="binding site" evidence="3">
    <location>
        <position position="365"/>
    </location>
    <ligand>
        <name>Zn(2+)</name>
        <dbReference type="ChEBI" id="CHEBI:29105"/>
        <label>2</label>
    </ligand>
</feature>
<feature type="binding site" evidence="3">
    <location>
        <position position="366"/>
    </location>
    <ligand>
        <name>Zn(2+)</name>
        <dbReference type="ChEBI" id="CHEBI:29105"/>
        <label>2</label>
    </ligand>
</feature>
<evidence type="ECO:0000256" key="1">
    <source>
        <dbReference type="ARBA" id="ARBA00022553"/>
    </source>
</evidence>
<organism evidence="6 7">
    <name type="scientific">Shimia thalassica</name>
    <dbReference type="NCBI Taxonomy" id="1715693"/>
    <lineage>
        <taxon>Bacteria</taxon>
        <taxon>Pseudomonadati</taxon>
        <taxon>Pseudomonadota</taxon>
        <taxon>Alphaproteobacteria</taxon>
        <taxon>Rhodobacterales</taxon>
        <taxon>Roseobacteraceae</taxon>
    </lineage>
</organism>
<protein>
    <submittedName>
        <fullName evidence="6">Alkaline phosphatase 3</fullName>
        <ecNumber evidence="6">3.1.3.1</ecNumber>
    </submittedName>
</protein>
<dbReference type="AlphaFoldDB" id="A0A0P1I3K5"/>
<keyword evidence="3" id="KW-0479">Metal-binding</keyword>